<gene>
    <name evidence="3" type="ORF">DDB_G0292258</name>
</gene>
<keyword evidence="2" id="KW-1133">Transmembrane helix</keyword>
<feature type="compositionally biased region" description="Basic and acidic residues" evidence="1">
    <location>
        <begin position="197"/>
        <end position="206"/>
    </location>
</feature>
<comment type="caution">
    <text evidence="3">The sequence shown here is derived from an EMBL/GenBank/DDBJ whole genome shotgun (WGS) entry which is preliminary data.</text>
</comment>
<sequence length="254" mass="29328">MIRVKHQGEVITNFSKSYPSHLFGILSEEKVFYFIFFFLTNTQYLEVVSKLNGFYSVYNVKPLICSIILLFLAMACVAFGGVSGILLNDNQYDPSLSLFISQTILFSFGGIFFLNSFLFVFYIEKKPISNVQIIKDAINNINVEFLSQEIRFSLEFQDNHYYLKLIFPNTIPLTLNGLKENNPLVSKQKSSYSQLKEGVKSKKDKNVTIYDPSYSDSSDEEYNNNITDNKNDDEYDYNNENSNEDHSFSSEEEE</sequence>
<evidence type="ECO:0000313" key="4">
    <source>
        <dbReference type="Proteomes" id="UP000002195"/>
    </source>
</evidence>
<evidence type="ECO:0000256" key="1">
    <source>
        <dbReference type="SAM" id="MobiDB-lite"/>
    </source>
</evidence>
<name>Q54DJ9_DICDI</name>
<dbReference type="FunCoup" id="Q54DJ9">
    <property type="interactions" value="877"/>
</dbReference>
<evidence type="ECO:0000256" key="2">
    <source>
        <dbReference type="SAM" id="Phobius"/>
    </source>
</evidence>
<evidence type="ECO:0000313" key="3">
    <source>
        <dbReference type="EMBL" id="EAL61339.1"/>
    </source>
</evidence>
<dbReference type="dictyBase" id="DDB_G0292258"/>
<dbReference type="PaxDb" id="44689-DDB0219727"/>
<reference evidence="3 4" key="1">
    <citation type="journal article" date="2005" name="Nature">
        <title>The genome of the social amoeba Dictyostelium discoideum.</title>
        <authorList>
            <consortium name="The Dictyostelium discoideum Sequencing Consortium"/>
            <person name="Eichinger L."/>
            <person name="Pachebat J.A."/>
            <person name="Glockner G."/>
            <person name="Rajandream M.A."/>
            <person name="Sucgang R."/>
            <person name="Berriman M."/>
            <person name="Song J."/>
            <person name="Olsen R."/>
            <person name="Szafranski K."/>
            <person name="Xu Q."/>
            <person name="Tunggal B."/>
            <person name="Kummerfeld S."/>
            <person name="Madera M."/>
            <person name="Konfortov B.A."/>
            <person name="Rivero F."/>
            <person name="Bankier A.T."/>
            <person name="Lehmann R."/>
            <person name="Hamlin N."/>
            <person name="Davies R."/>
            <person name="Gaudet P."/>
            <person name="Fey P."/>
            <person name="Pilcher K."/>
            <person name="Chen G."/>
            <person name="Saunders D."/>
            <person name="Sodergren E."/>
            <person name="Davis P."/>
            <person name="Kerhornou A."/>
            <person name="Nie X."/>
            <person name="Hall N."/>
            <person name="Anjard C."/>
            <person name="Hemphill L."/>
            <person name="Bason N."/>
            <person name="Farbrother P."/>
            <person name="Desany B."/>
            <person name="Just E."/>
            <person name="Morio T."/>
            <person name="Rost R."/>
            <person name="Churcher C."/>
            <person name="Cooper J."/>
            <person name="Haydock S."/>
            <person name="van Driessche N."/>
            <person name="Cronin A."/>
            <person name="Goodhead I."/>
            <person name="Muzny D."/>
            <person name="Mourier T."/>
            <person name="Pain A."/>
            <person name="Lu M."/>
            <person name="Harper D."/>
            <person name="Lindsay R."/>
            <person name="Hauser H."/>
            <person name="James K."/>
            <person name="Quiles M."/>
            <person name="Madan Babu M."/>
            <person name="Saito T."/>
            <person name="Buchrieser C."/>
            <person name="Wardroper A."/>
            <person name="Felder M."/>
            <person name="Thangavelu M."/>
            <person name="Johnson D."/>
            <person name="Knights A."/>
            <person name="Loulseged H."/>
            <person name="Mungall K."/>
            <person name="Oliver K."/>
            <person name="Price C."/>
            <person name="Quail M.A."/>
            <person name="Urushihara H."/>
            <person name="Hernandez J."/>
            <person name="Rabbinowitsch E."/>
            <person name="Steffen D."/>
            <person name="Sanders M."/>
            <person name="Ma J."/>
            <person name="Kohara Y."/>
            <person name="Sharp S."/>
            <person name="Simmonds M."/>
            <person name="Spiegler S."/>
            <person name="Tivey A."/>
            <person name="Sugano S."/>
            <person name="White B."/>
            <person name="Walker D."/>
            <person name="Woodward J."/>
            <person name="Winckler T."/>
            <person name="Tanaka Y."/>
            <person name="Shaulsky G."/>
            <person name="Schleicher M."/>
            <person name="Weinstock G."/>
            <person name="Rosenthal A."/>
            <person name="Cox E.C."/>
            <person name="Chisholm R.L."/>
            <person name="Gibbs R."/>
            <person name="Loomis W.F."/>
            <person name="Platzer M."/>
            <person name="Kay R.R."/>
            <person name="Williams J."/>
            <person name="Dear P.H."/>
            <person name="Noegel A.A."/>
            <person name="Barrell B."/>
            <person name="Kuspa A."/>
        </authorList>
    </citation>
    <scope>NUCLEOTIDE SEQUENCE [LARGE SCALE GENOMIC DNA]</scope>
    <source>
        <strain evidence="3 4">AX4</strain>
    </source>
</reference>
<keyword evidence="2" id="KW-0812">Transmembrane</keyword>
<feature type="compositionally biased region" description="Basic and acidic residues" evidence="1">
    <location>
        <begin position="243"/>
        <end position="254"/>
    </location>
</feature>
<dbReference type="KEGG" id="ddi:DDB_G0292258"/>
<dbReference type="HOGENOM" id="CLU_1095940_0_0_1"/>
<dbReference type="OMA" id="IEFSLEC"/>
<feature type="transmembrane region" description="Helical" evidence="2">
    <location>
        <begin position="99"/>
        <end position="123"/>
    </location>
</feature>
<dbReference type="eggNOG" id="ENOG502RIAT">
    <property type="taxonomic scope" value="Eukaryota"/>
</dbReference>
<evidence type="ECO:0008006" key="5">
    <source>
        <dbReference type="Google" id="ProtNLM"/>
    </source>
</evidence>
<proteinExistence type="predicted"/>
<keyword evidence="4" id="KW-1185">Reference proteome</keyword>
<dbReference type="EMBL" id="AAFI02000188">
    <property type="protein sequence ID" value="EAL61339.1"/>
    <property type="molecule type" value="Genomic_DNA"/>
</dbReference>
<accession>Q54DJ9</accession>
<dbReference type="InParanoid" id="Q54DJ9"/>
<dbReference type="AlphaFoldDB" id="Q54DJ9"/>
<keyword evidence="2" id="KW-0472">Membrane</keyword>
<organism evidence="3 4">
    <name type="scientific">Dictyostelium discoideum</name>
    <name type="common">Social amoeba</name>
    <dbReference type="NCBI Taxonomy" id="44689"/>
    <lineage>
        <taxon>Eukaryota</taxon>
        <taxon>Amoebozoa</taxon>
        <taxon>Evosea</taxon>
        <taxon>Eumycetozoa</taxon>
        <taxon>Dictyostelia</taxon>
        <taxon>Dictyosteliales</taxon>
        <taxon>Dictyosteliaceae</taxon>
        <taxon>Dictyostelium</taxon>
    </lineage>
</organism>
<feature type="transmembrane region" description="Helical" evidence="2">
    <location>
        <begin position="63"/>
        <end position="87"/>
    </location>
</feature>
<dbReference type="RefSeq" id="XP_629728.1">
    <property type="nucleotide sequence ID" value="XM_629726.1"/>
</dbReference>
<dbReference type="GeneID" id="8628556"/>
<feature type="region of interest" description="Disordered" evidence="1">
    <location>
        <begin position="195"/>
        <end position="254"/>
    </location>
</feature>
<dbReference type="VEuPathDB" id="AmoebaDB:DDB_G0292258"/>
<protein>
    <recommendedName>
        <fullName evidence="5">Transmembrane protein</fullName>
    </recommendedName>
</protein>
<dbReference type="Proteomes" id="UP000002195">
    <property type="component" value="Unassembled WGS sequence"/>
</dbReference>